<keyword evidence="3" id="KW-1185">Reference proteome</keyword>
<keyword evidence="1" id="KW-0732">Signal</keyword>
<feature type="signal peptide" evidence="1">
    <location>
        <begin position="1"/>
        <end position="27"/>
    </location>
</feature>
<dbReference type="AlphaFoldDB" id="A0A1H7TEP9"/>
<dbReference type="InterPro" id="IPR015943">
    <property type="entry name" value="WD40/YVTN_repeat-like_dom_sf"/>
</dbReference>
<gene>
    <name evidence="2" type="ORF">SAMN05661044_03483</name>
</gene>
<evidence type="ECO:0000313" key="3">
    <source>
        <dbReference type="Proteomes" id="UP000199421"/>
    </source>
</evidence>
<organism evidence="2 3">
    <name type="scientific">Olivibacter domesticus</name>
    <name type="common">Pseudosphingobacterium domesticum</name>
    <dbReference type="NCBI Taxonomy" id="407022"/>
    <lineage>
        <taxon>Bacteria</taxon>
        <taxon>Pseudomonadati</taxon>
        <taxon>Bacteroidota</taxon>
        <taxon>Sphingobacteriia</taxon>
        <taxon>Sphingobacteriales</taxon>
        <taxon>Sphingobacteriaceae</taxon>
        <taxon>Olivibacter</taxon>
    </lineage>
</organism>
<proteinExistence type="predicted"/>
<dbReference type="PANTHER" id="PTHR31270">
    <property type="entry name" value="GLUTAMINYL-PEPTIDE CYCLOTRANSFERASE"/>
    <property type="match status" value="1"/>
</dbReference>
<dbReference type="Gene3D" id="2.130.10.10">
    <property type="entry name" value="YVTN repeat-like/Quinoprotein amine dehydrogenase"/>
    <property type="match status" value="1"/>
</dbReference>
<dbReference type="STRING" id="407022.SAMN05661044_03483"/>
<dbReference type="InterPro" id="IPR007788">
    <property type="entry name" value="QCT"/>
</dbReference>
<dbReference type="SUPFAM" id="SSF50969">
    <property type="entry name" value="YVTN repeat-like/Quinoprotein amine dehydrogenase"/>
    <property type="match status" value="1"/>
</dbReference>
<dbReference type="Proteomes" id="UP000199421">
    <property type="component" value="Unassembled WGS sequence"/>
</dbReference>
<protein>
    <submittedName>
        <fullName evidence="2">Glutamine cyclotransferase</fullName>
    </submittedName>
</protein>
<name>A0A1H7TEP9_OLID1</name>
<keyword evidence="2" id="KW-0808">Transferase</keyword>
<feature type="chain" id="PRO_5011497198" evidence="1">
    <location>
        <begin position="28"/>
        <end position="365"/>
    </location>
</feature>
<dbReference type="PANTHER" id="PTHR31270:SF1">
    <property type="entry name" value="GLUTAMINYL-PEPTIDE CYCLOTRANSFERASE"/>
    <property type="match status" value="1"/>
</dbReference>
<evidence type="ECO:0000256" key="1">
    <source>
        <dbReference type="SAM" id="SignalP"/>
    </source>
</evidence>
<dbReference type="Pfam" id="PF05096">
    <property type="entry name" value="Glu_cyclase_2"/>
    <property type="match status" value="1"/>
</dbReference>
<dbReference type="EMBL" id="FOAF01000004">
    <property type="protein sequence ID" value="SEL82989.1"/>
    <property type="molecule type" value="Genomic_DNA"/>
</dbReference>
<dbReference type="InterPro" id="IPR011044">
    <property type="entry name" value="Quino_amine_DH_bsu"/>
</dbReference>
<sequence>MSYTLHILYLCMNKFLLFCLATLCSVAACNRDKSANGSSSDTSFNFESPESGTLINKGDSVALQLNIPANLPYDSIVYKLDNKPYRITKDSSAIWLRTDSLRMGSRLVTATVYAKGETETANTNVVVIASKLPEQYSFSVINTYPHDDHAYTQGLEFHNGFLYESTGQRGQSTLRKVELKTGKVVQKYDLPSKYFGEGMTFVGDKIIQLTWQEGVGFVYNKNTFEKVGEFSYQSSTEGWGICYDGKRLIKSDGSNKLYFLNKDTYKEEGFIEVYNNKGPVDNLNELEYIDGKIYANIYYSDIIAVINPTSGEVEAEINLIGLLPQKDVKEDTNVLNGIAYDPQGKHLYVTGKNWDKLFEIKLLQN</sequence>
<dbReference type="GO" id="GO:0016603">
    <property type="term" value="F:glutaminyl-peptide cyclotransferase activity"/>
    <property type="evidence" value="ECO:0007669"/>
    <property type="project" value="InterPro"/>
</dbReference>
<accession>A0A1H7TEP9</accession>
<reference evidence="3" key="1">
    <citation type="submission" date="2016-10" db="EMBL/GenBank/DDBJ databases">
        <authorList>
            <person name="Varghese N."/>
            <person name="Submissions S."/>
        </authorList>
    </citation>
    <scope>NUCLEOTIDE SEQUENCE [LARGE SCALE GENOMIC DNA]</scope>
    <source>
        <strain evidence="3">DSM 18733</strain>
    </source>
</reference>
<dbReference type="OrthoDB" id="9783700at2"/>
<evidence type="ECO:0000313" key="2">
    <source>
        <dbReference type="EMBL" id="SEL82989.1"/>
    </source>
</evidence>